<dbReference type="Gene3D" id="3.10.180.10">
    <property type="entry name" value="2,3-Dihydroxybiphenyl 1,2-Dioxygenase, domain 1"/>
    <property type="match status" value="1"/>
</dbReference>
<dbReference type="RefSeq" id="WP_209870528.1">
    <property type="nucleotide sequence ID" value="NZ_JAGGLV010000003.1"/>
</dbReference>
<dbReference type="Proteomes" id="UP000773462">
    <property type="component" value="Unassembled WGS sequence"/>
</dbReference>
<gene>
    <name evidence="1" type="ORF">J2Z70_001268</name>
</gene>
<dbReference type="InterPro" id="IPR029068">
    <property type="entry name" value="Glyas_Bleomycin-R_OHBP_Dase"/>
</dbReference>
<sequence>MKIHHLGFIVKDMKKDRIIFEALGFVEIGEVVYDFIQDNNIMFLESQDGSLLIELIEAVSERSSVRNFKSGYHHICFESGTKMDMNQWFKALKIGKIFTRQITAPALQNRKVVFACLNNGSLIEFIL</sequence>
<dbReference type="SUPFAM" id="SSF54593">
    <property type="entry name" value="Glyoxalase/Bleomycin resistance protein/Dihydroxybiphenyl dioxygenase"/>
    <property type="match status" value="1"/>
</dbReference>
<dbReference type="EMBL" id="JAGGLV010000003">
    <property type="protein sequence ID" value="MBP2111127.1"/>
    <property type="molecule type" value="Genomic_DNA"/>
</dbReference>
<dbReference type="EC" id="5.1.99.1" evidence="1"/>
<reference evidence="1 2" key="1">
    <citation type="submission" date="2021-03" db="EMBL/GenBank/DDBJ databases">
        <title>Genomic Encyclopedia of Type Strains, Phase IV (KMG-IV): sequencing the most valuable type-strain genomes for metagenomic binning, comparative biology and taxonomic classification.</title>
        <authorList>
            <person name="Goeker M."/>
        </authorList>
    </citation>
    <scope>NUCLEOTIDE SEQUENCE [LARGE SCALE GENOMIC DNA]</scope>
    <source>
        <strain evidence="1 2">DSM 101953</strain>
    </source>
</reference>
<keyword evidence="2" id="KW-1185">Reference proteome</keyword>
<protein>
    <submittedName>
        <fullName evidence="1">Methylmalonyl-CoA/ethylmalonyl-CoA epimerase</fullName>
        <ecNumber evidence="1">5.1.99.1</ecNumber>
    </submittedName>
</protein>
<dbReference type="Pfam" id="PF13669">
    <property type="entry name" value="Glyoxalase_4"/>
    <property type="match status" value="1"/>
</dbReference>
<name>A0ABS4NM42_9BACL</name>
<proteinExistence type="predicted"/>
<evidence type="ECO:0000313" key="1">
    <source>
        <dbReference type="EMBL" id="MBP2111127.1"/>
    </source>
</evidence>
<comment type="caution">
    <text evidence="1">The sequence shown here is derived from an EMBL/GenBank/DDBJ whole genome shotgun (WGS) entry which is preliminary data.</text>
</comment>
<keyword evidence="1" id="KW-0413">Isomerase</keyword>
<accession>A0ABS4NM42</accession>
<organism evidence="1 2">
    <name type="scientific">Paenibacillus silagei</name>
    <dbReference type="NCBI Taxonomy" id="1670801"/>
    <lineage>
        <taxon>Bacteria</taxon>
        <taxon>Bacillati</taxon>
        <taxon>Bacillota</taxon>
        <taxon>Bacilli</taxon>
        <taxon>Bacillales</taxon>
        <taxon>Paenibacillaceae</taxon>
        <taxon>Paenibacillus</taxon>
    </lineage>
</organism>
<evidence type="ECO:0000313" key="2">
    <source>
        <dbReference type="Proteomes" id="UP000773462"/>
    </source>
</evidence>
<dbReference type="GO" id="GO:0004493">
    <property type="term" value="F:methylmalonyl-CoA epimerase activity"/>
    <property type="evidence" value="ECO:0007669"/>
    <property type="project" value="UniProtKB-EC"/>
</dbReference>